<dbReference type="Proteomes" id="UP000499080">
    <property type="component" value="Unassembled WGS sequence"/>
</dbReference>
<dbReference type="AlphaFoldDB" id="A0A4Y1ZZN7"/>
<proteinExistence type="predicted"/>
<evidence type="ECO:0000313" key="2">
    <source>
        <dbReference type="Proteomes" id="UP000499080"/>
    </source>
</evidence>
<evidence type="ECO:0000313" key="1">
    <source>
        <dbReference type="EMBL" id="GBL72942.1"/>
    </source>
</evidence>
<protein>
    <submittedName>
        <fullName evidence="1">Uncharacterized protein</fullName>
    </submittedName>
</protein>
<dbReference type="EMBL" id="BGPR01000002">
    <property type="protein sequence ID" value="GBL72942.1"/>
    <property type="molecule type" value="Genomic_DNA"/>
</dbReference>
<organism evidence="1 2">
    <name type="scientific">Araneus ventricosus</name>
    <name type="common">Orbweaver spider</name>
    <name type="synonym">Epeira ventricosa</name>
    <dbReference type="NCBI Taxonomy" id="182803"/>
    <lineage>
        <taxon>Eukaryota</taxon>
        <taxon>Metazoa</taxon>
        <taxon>Ecdysozoa</taxon>
        <taxon>Arthropoda</taxon>
        <taxon>Chelicerata</taxon>
        <taxon>Arachnida</taxon>
        <taxon>Araneae</taxon>
        <taxon>Araneomorphae</taxon>
        <taxon>Entelegynae</taxon>
        <taxon>Araneoidea</taxon>
        <taxon>Araneidae</taxon>
        <taxon>Araneus</taxon>
    </lineage>
</organism>
<name>A0A4Y1ZZN7_ARAVE</name>
<reference evidence="1 2" key="1">
    <citation type="journal article" date="2019" name="Sci. Rep.">
        <title>Orb-weaving spider Araneus ventricosus genome elucidates the spidroin gene catalogue.</title>
        <authorList>
            <person name="Kono N."/>
            <person name="Nakamura H."/>
            <person name="Ohtoshi R."/>
            <person name="Moran D.A.P."/>
            <person name="Shinohara A."/>
            <person name="Yoshida Y."/>
            <person name="Fujiwara M."/>
            <person name="Mori M."/>
            <person name="Tomita M."/>
            <person name="Arakawa K."/>
        </authorList>
    </citation>
    <scope>NUCLEOTIDE SEQUENCE [LARGE SCALE GENOMIC DNA]</scope>
</reference>
<keyword evidence="2" id="KW-1185">Reference proteome</keyword>
<gene>
    <name evidence="1" type="ORF">AVEN_128124_1</name>
</gene>
<comment type="caution">
    <text evidence="1">The sequence shown here is derived from an EMBL/GenBank/DDBJ whole genome shotgun (WGS) entry which is preliminary data.</text>
</comment>
<sequence>MHVFVTREMQPGQEPFQVLEQMVLRAEGMVYVVLALCCSMTTLTLMQHCCNGFRGAGRYVGPVHTSRFVSLIVEAIKITIVTHMPPVETHRGNGLSCSQRLPFVLAPEKVPDRAAFPE</sequence>
<accession>A0A4Y1ZZN7</accession>